<dbReference type="AlphaFoldDB" id="A0A1S3CVE6"/>
<feature type="compositionally biased region" description="Polar residues" evidence="1">
    <location>
        <begin position="117"/>
        <end position="132"/>
    </location>
</feature>
<dbReference type="GeneID" id="103505973"/>
<accession>A0A1S3CVE6</accession>
<feature type="compositionally biased region" description="Polar residues" evidence="1">
    <location>
        <begin position="8"/>
        <end position="17"/>
    </location>
</feature>
<evidence type="ECO:0000256" key="1">
    <source>
        <dbReference type="SAM" id="MobiDB-lite"/>
    </source>
</evidence>
<gene>
    <name evidence="3" type="primary">LOC103505973</name>
</gene>
<sequence>MKVENLSAFFSISTTQPRRPGLSRRRETSPNPTPLGETTDGAYDWLGTSTAKKDIGLPSWLLGPEDNKEVPGSKTGAAKSETPQDRKQQPINIAADSKPNATSQVKPQETMPGVTANPPQFESTDQTNSIEPDQNKQEPADQEPLKEMSPEDSDDHLIQDLQRSVGSVIDIKSYNRMVQDQTRLINTMIRQQSDCMNRLIQKLAGIQRDDVGGDGETVGDGEETQVQNKDLLAEKETLELSLKHATMIYEHRLTILDTKYKDTIAMLEEKSAHRMAMKQEEFDVKVERWNDMELQYKAQILELSKQKDEAVVWYKKRLEEVHQEYSDEIKTLRETIEHLKAQYNEEVKSKRLSVPSTETEWTERETQLIEKERQLQEQSEHLKSKAHQLDEKRKELDNEREDFELKKFRDQNAINSQLVK</sequence>
<organism evidence="2 3">
    <name type="scientific">Diaphorina citri</name>
    <name type="common">Asian citrus psyllid</name>
    <dbReference type="NCBI Taxonomy" id="121845"/>
    <lineage>
        <taxon>Eukaryota</taxon>
        <taxon>Metazoa</taxon>
        <taxon>Ecdysozoa</taxon>
        <taxon>Arthropoda</taxon>
        <taxon>Hexapoda</taxon>
        <taxon>Insecta</taxon>
        <taxon>Pterygota</taxon>
        <taxon>Neoptera</taxon>
        <taxon>Paraneoptera</taxon>
        <taxon>Hemiptera</taxon>
        <taxon>Sternorrhyncha</taxon>
        <taxon>Psylloidea</taxon>
        <taxon>Psyllidae</taxon>
        <taxon>Diaphorininae</taxon>
        <taxon>Diaphorina</taxon>
    </lineage>
</organism>
<protein>
    <submittedName>
        <fullName evidence="3">Cingulin-like protein 1</fullName>
    </submittedName>
</protein>
<feature type="region of interest" description="Disordered" evidence="1">
    <location>
        <begin position="376"/>
        <end position="396"/>
    </location>
</feature>
<evidence type="ECO:0000313" key="2">
    <source>
        <dbReference type="Proteomes" id="UP000079169"/>
    </source>
</evidence>
<dbReference type="KEGG" id="dci:103505973"/>
<dbReference type="PaxDb" id="121845-A0A1S3CVE6"/>
<proteinExistence type="predicted"/>
<evidence type="ECO:0000313" key="3">
    <source>
        <dbReference type="RefSeq" id="XP_008468577.1"/>
    </source>
</evidence>
<reference evidence="3" key="1">
    <citation type="submission" date="2025-08" db="UniProtKB">
        <authorList>
            <consortium name="RefSeq"/>
        </authorList>
    </citation>
    <scope>IDENTIFICATION</scope>
</reference>
<feature type="region of interest" description="Disordered" evidence="1">
    <location>
        <begin position="1"/>
        <end position="155"/>
    </location>
</feature>
<name>A0A1S3CVE6_DIACI</name>
<keyword evidence="2" id="KW-1185">Reference proteome</keyword>
<dbReference type="RefSeq" id="XP_008468577.1">
    <property type="nucleotide sequence ID" value="XM_008470355.1"/>
</dbReference>
<dbReference type="Proteomes" id="UP000079169">
    <property type="component" value="Unplaced"/>
</dbReference>
<feature type="compositionally biased region" description="Basic and acidic residues" evidence="1">
    <location>
        <begin position="133"/>
        <end position="149"/>
    </location>
</feature>